<feature type="domain" description="Peptidase metallopeptidase" evidence="5">
    <location>
        <begin position="24"/>
        <end position="194"/>
    </location>
</feature>
<protein>
    <recommendedName>
        <fullName evidence="5">Peptidase metallopeptidase domain-containing protein</fullName>
    </recommendedName>
</protein>
<comment type="caution">
    <text evidence="6">The sequence shown here is derived from an EMBL/GenBank/DDBJ whole genome shotgun (WGS) entry which is preliminary data.</text>
</comment>
<dbReference type="GO" id="GO:0000272">
    <property type="term" value="P:polysaccharide catabolic process"/>
    <property type="evidence" value="ECO:0007669"/>
    <property type="project" value="InterPro"/>
</dbReference>
<dbReference type="PANTHER" id="PTHR10201:SF310">
    <property type="entry name" value="MMP-LIKE PROTEIN"/>
    <property type="match status" value="1"/>
</dbReference>
<dbReference type="InterPro" id="IPR036439">
    <property type="entry name" value="Dockerin_dom_sf"/>
</dbReference>
<keyword evidence="4" id="KW-0862">Zinc</keyword>
<dbReference type="SUPFAM" id="SSF63446">
    <property type="entry name" value="Type I dockerin domain"/>
    <property type="match status" value="1"/>
</dbReference>
<dbReference type="GO" id="GO:0030198">
    <property type="term" value="P:extracellular matrix organization"/>
    <property type="evidence" value="ECO:0007669"/>
    <property type="project" value="TreeGrafter"/>
</dbReference>
<dbReference type="GO" id="GO:0006508">
    <property type="term" value="P:proteolysis"/>
    <property type="evidence" value="ECO:0007669"/>
    <property type="project" value="UniProtKB-KW"/>
</dbReference>
<dbReference type="Gene3D" id="2.60.40.10">
    <property type="entry name" value="Immunoglobulins"/>
    <property type="match status" value="1"/>
</dbReference>
<evidence type="ECO:0000313" key="6">
    <source>
        <dbReference type="EMBL" id="OGK05713.1"/>
    </source>
</evidence>
<dbReference type="SUPFAM" id="SSF49478">
    <property type="entry name" value="Cna protein B-type domain"/>
    <property type="match status" value="1"/>
</dbReference>
<dbReference type="Proteomes" id="UP000179243">
    <property type="component" value="Unassembled WGS sequence"/>
</dbReference>
<keyword evidence="3" id="KW-0378">Hydrolase</keyword>
<evidence type="ECO:0000256" key="2">
    <source>
        <dbReference type="ARBA" id="ARBA00022723"/>
    </source>
</evidence>
<dbReference type="AlphaFoldDB" id="A0A1F7FGG7"/>
<dbReference type="GO" id="GO:0004222">
    <property type="term" value="F:metalloendopeptidase activity"/>
    <property type="evidence" value="ECO:0007669"/>
    <property type="project" value="InterPro"/>
</dbReference>
<dbReference type="InterPro" id="IPR021190">
    <property type="entry name" value="Pept_M10A"/>
</dbReference>
<dbReference type="Gene3D" id="2.60.40.4070">
    <property type="match status" value="1"/>
</dbReference>
<sequence length="829" mass="88639">MKTIHTLILSVLFLCTWCFSYVFLGPKWQGTNPEVKYCINEEGTPDVTNEFDAIHRGFSVWSEAPGTAIRTQYVGTTASKSVAPDKANILKWEEGSGFPFDGNVIAVCYYWYSSSALSDFDIIFNGRDFQWSTSAESGKMDVGHIATHEIGHALGLGHTSVTKAVMYAYASKGDTSHRHLATDDSLGITALYPRTGSNNHAPQISSAPIKEAIAGLKYEYRITATDADNDTIKYRLPTKPLNMQIDSLTGLITWYPKFLDIGTHTVVADAYDRYGAYARQAWQITVTDLVVFTNDTNVSANDTLDYPVSVTPTDGYAIVSGNIELTYTASEATVIGIDTAGSIIASATIAKNLTSGSIKIAFAQTQPLEGTGPLFTIRTVIPGSACGKDIVFRITKAVFNDGDPVAGTKAGTISMECAPSPDYSVDGTVTYKANGKGVDNARLVVLRSNGDTLAKAISDNAGSFVFPSLPRTVTDPFRLIAAKDSGDIANGISAYDASLILRSLVGLKTLNDFAGQTTAADVNGNKMITAFDAALVLRYLVGVDDNTLLGRWIVTPETTIIQSLTAPIHNVQIQALLIGDVSGNRQNSNDPAPSKRFAGSVAKVVLDSFSRTTETAIDLQNVFTTSIAAENMAGVYSGELTMAFDAAQYNLVSVEPLAALIGFTCAYNTRNTSIRMAFAGTEPIDGSAGLFAITLAPKNPASTATPDIGSSLLLAKFNELENSVIAIEKRSPTPARAMTTAITSLSPNPFNPMVTIAYEVEKKQNIEIAIFDLHGRHITTLAKTLASAGAYRAMWNGKDAQGRAVASGIYLVRYAADATTAIGKLYLMK</sequence>
<evidence type="ECO:0000256" key="3">
    <source>
        <dbReference type="ARBA" id="ARBA00022801"/>
    </source>
</evidence>
<dbReference type="PRINTS" id="PR00138">
    <property type="entry name" value="MATRIXIN"/>
</dbReference>
<dbReference type="SUPFAM" id="SSF55486">
    <property type="entry name" value="Metalloproteases ('zincins'), catalytic domain"/>
    <property type="match status" value="1"/>
</dbReference>
<dbReference type="Pfam" id="PF00413">
    <property type="entry name" value="Peptidase_M10"/>
    <property type="match status" value="1"/>
</dbReference>
<dbReference type="GO" id="GO:0005509">
    <property type="term" value="F:calcium ion binding"/>
    <property type="evidence" value="ECO:0007669"/>
    <property type="project" value="InterPro"/>
</dbReference>
<dbReference type="GO" id="GO:0030574">
    <property type="term" value="P:collagen catabolic process"/>
    <property type="evidence" value="ECO:0007669"/>
    <property type="project" value="TreeGrafter"/>
</dbReference>
<reference evidence="6 7" key="1">
    <citation type="journal article" date="2016" name="Nat. Commun.">
        <title>Thousands of microbial genomes shed light on interconnected biogeochemical processes in an aquifer system.</title>
        <authorList>
            <person name="Anantharaman K."/>
            <person name="Brown C.T."/>
            <person name="Hug L.A."/>
            <person name="Sharon I."/>
            <person name="Castelle C.J."/>
            <person name="Probst A.J."/>
            <person name="Thomas B.C."/>
            <person name="Singh A."/>
            <person name="Wilkins M.J."/>
            <person name="Karaoz U."/>
            <person name="Brodie E.L."/>
            <person name="Williams K.H."/>
            <person name="Hubbard S.S."/>
            <person name="Banfield J.F."/>
        </authorList>
    </citation>
    <scope>NUCLEOTIDE SEQUENCE [LARGE SCALE GENOMIC DNA]</scope>
</reference>
<proteinExistence type="predicted"/>
<dbReference type="Gene3D" id="1.10.1330.10">
    <property type="entry name" value="Dockerin domain"/>
    <property type="match status" value="1"/>
</dbReference>
<keyword evidence="1" id="KW-0645">Protease</keyword>
<dbReference type="SMART" id="SM00235">
    <property type="entry name" value="ZnMc"/>
    <property type="match status" value="1"/>
</dbReference>
<accession>A0A1F7FGG7</accession>
<evidence type="ECO:0000256" key="1">
    <source>
        <dbReference type="ARBA" id="ARBA00022670"/>
    </source>
</evidence>
<gene>
    <name evidence="6" type="ORF">A2519_03950</name>
</gene>
<dbReference type="SUPFAM" id="SSF49313">
    <property type="entry name" value="Cadherin-like"/>
    <property type="match status" value="1"/>
</dbReference>
<evidence type="ECO:0000256" key="4">
    <source>
        <dbReference type="ARBA" id="ARBA00022833"/>
    </source>
</evidence>
<dbReference type="GO" id="GO:0031012">
    <property type="term" value="C:extracellular matrix"/>
    <property type="evidence" value="ECO:0007669"/>
    <property type="project" value="InterPro"/>
</dbReference>
<dbReference type="PANTHER" id="PTHR10201">
    <property type="entry name" value="MATRIX METALLOPROTEINASE"/>
    <property type="match status" value="1"/>
</dbReference>
<name>A0A1F7FGG7_UNCRA</name>
<dbReference type="GO" id="GO:0030246">
    <property type="term" value="F:carbohydrate binding"/>
    <property type="evidence" value="ECO:0007669"/>
    <property type="project" value="InterPro"/>
</dbReference>
<dbReference type="InterPro" id="IPR008965">
    <property type="entry name" value="CBM2/CBM3_carb-bd_dom_sf"/>
</dbReference>
<dbReference type="GO" id="GO:0016020">
    <property type="term" value="C:membrane"/>
    <property type="evidence" value="ECO:0007669"/>
    <property type="project" value="InterPro"/>
</dbReference>
<organism evidence="6 7">
    <name type="scientific">Candidatus Raymondbacteria bacterium RIFOXYD12_FULL_49_13</name>
    <dbReference type="NCBI Taxonomy" id="1817890"/>
    <lineage>
        <taxon>Bacteria</taxon>
        <taxon>Raymondiibacteriota</taxon>
    </lineage>
</organism>
<dbReference type="Gene3D" id="2.60.40.680">
    <property type="match status" value="2"/>
</dbReference>
<dbReference type="Gene3D" id="3.40.390.10">
    <property type="entry name" value="Collagenase (Catalytic Domain)"/>
    <property type="match status" value="1"/>
</dbReference>
<dbReference type="InterPro" id="IPR006026">
    <property type="entry name" value="Peptidase_Metallo"/>
</dbReference>
<keyword evidence="2" id="KW-0479">Metal-binding</keyword>
<dbReference type="EMBL" id="MFYX01000050">
    <property type="protein sequence ID" value="OGK05713.1"/>
    <property type="molecule type" value="Genomic_DNA"/>
</dbReference>
<evidence type="ECO:0000259" key="5">
    <source>
        <dbReference type="SMART" id="SM00235"/>
    </source>
</evidence>
<dbReference type="InterPro" id="IPR015919">
    <property type="entry name" value="Cadherin-like_sf"/>
</dbReference>
<dbReference type="GO" id="GO:0008270">
    <property type="term" value="F:zinc ion binding"/>
    <property type="evidence" value="ECO:0007669"/>
    <property type="project" value="InterPro"/>
</dbReference>
<dbReference type="InterPro" id="IPR001818">
    <property type="entry name" value="Pept_M10_metallopeptidase"/>
</dbReference>
<dbReference type="SUPFAM" id="SSF49384">
    <property type="entry name" value="Carbohydrate-binding domain"/>
    <property type="match status" value="1"/>
</dbReference>
<dbReference type="InterPro" id="IPR024079">
    <property type="entry name" value="MetalloPept_cat_dom_sf"/>
</dbReference>
<dbReference type="InterPro" id="IPR013783">
    <property type="entry name" value="Ig-like_fold"/>
</dbReference>
<dbReference type="CDD" id="cd14256">
    <property type="entry name" value="Dockerin_I"/>
    <property type="match status" value="1"/>
</dbReference>
<evidence type="ECO:0000313" key="7">
    <source>
        <dbReference type="Proteomes" id="UP000179243"/>
    </source>
</evidence>